<evidence type="ECO:0000313" key="8">
    <source>
        <dbReference type="Proteomes" id="UP000291088"/>
    </source>
</evidence>
<dbReference type="PANTHER" id="PTHR32322">
    <property type="entry name" value="INNER MEMBRANE TRANSPORTER"/>
    <property type="match status" value="1"/>
</dbReference>
<feature type="transmembrane region" description="Helical" evidence="5">
    <location>
        <begin position="147"/>
        <end position="168"/>
    </location>
</feature>
<feature type="transmembrane region" description="Helical" evidence="5">
    <location>
        <begin position="30"/>
        <end position="51"/>
    </location>
</feature>
<evidence type="ECO:0000256" key="3">
    <source>
        <dbReference type="ARBA" id="ARBA00022989"/>
    </source>
</evidence>
<sequence length="295" mass="30583">MRPRDIVGYVFLALAWGLSFLLLLKVVEAFGWIGAVTFRCFLAGLILLAAAKATGRRLDFSGGPLPFLAVGATTVAGQLIGLSYSTPLIGTAMAAIFVAAIPLFSMVIGQLWGIERITRARVVGLVLGTLGIVMLVGFPAAPIDGTFVLGCLGMLFSTFSAAFGSNYASRHLKTTGAWEVTIGAFLSGGFLTLPLVYLVPVPGVPAPIDYLYLVVLAGVMSSLTYVVYFGLVSRIGATRAISVEFAVTVVAVLVGAGVLGERLTTIQFAGAAVIIAGCAMVLGLLPLRLKAPAAP</sequence>
<reference evidence="7 8" key="1">
    <citation type="submission" date="2019-01" db="EMBL/GenBank/DDBJ databases">
        <authorList>
            <person name="Deng T."/>
        </authorList>
    </citation>
    <scope>NUCLEOTIDE SEQUENCE [LARGE SCALE GENOMIC DNA]</scope>
    <source>
        <strain evidence="7 8">F8825</strain>
    </source>
</reference>
<dbReference type="Proteomes" id="UP000291088">
    <property type="component" value="Unassembled WGS sequence"/>
</dbReference>
<keyword evidence="2 5" id="KW-0812">Transmembrane</keyword>
<dbReference type="InterPro" id="IPR037185">
    <property type="entry name" value="EmrE-like"/>
</dbReference>
<dbReference type="RefSeq" id="WP_129331373.1">
    <property type="nucleotide sequence ID" value="NZ_SDVB01000170.1"/>
</dbReference>
<feature type="transmembrane region" description="Helical" evidence="5">
    <location>
        <begin position="63"/>
        <end position="82"/>
    </location>
</feature>
<dbReference type="PANTHER" id="PTHR32322:SF9">
    <property type="entry name" value="AMINO-ACID METABOLITE EFFLUX PUMP-RELATED"/>
    <property type="match status" value="1"/>
</dbReference>
<protein>
    <submittedName>
        <fullName evidence="7">DMT family transporter</fullName>
    </submittedName>
</protein>
<evidence type="ECO:0000313" key="7">
    <source>
        <dbReference type="EMBL" id="RYC17797.1"/>
    </source>
</evidence>
<evidence type="ECO:0000256" key="5">
    <source>
        <dbReference type="SAM" id="Phobius"/>
    </source>
</evidence>
<organism evidence="7 8">
    <name type="scientific">Ciceribacter ferrooxidans</name>
    <dbReference type="NCBI Taxonomy" id="2509717"/>
    <lineage>
        <taxon>Bacteria</taxon>
        <taxon>Pseudomonadati</taxon>
        <taxon>Pseudomonadota</taxon>
        <taxon>Alphaproteobacteria</taxon>
        <taxon>Hyphomicrobiales</taxon>
        <taxon>Rhizobiaceae</taxon>
        <taxon>Ciceribacter</taxon>
    </lineage>
</organism>
<feature type="transmembrane region" description="Helical" evidence="5">
    <location>
        <begin position="120"/>
        <end position="141"/>
    </location>
</feature>
<feature type="transmembrane region" description="Helical" evidence="5">
    <location>
        <begin position="210"/>
        <end position="231"/>
    </location>
</feature>
<feature type="transmembrane region" description="Helical" evidence="5">
    <location>
        <begin position="266"/>
        <end position="287"/>
    </location>
</feature>
<feature type="transmembrane region" description="Helical" evidence="5">
    <location>
        <begin position="7"/>
        <end position="24"/>
    </location>
</feature>
<comment type="subcellular location">
    <subcellularLocation>
        <location evidence="1">Membrane</location>
        <topology evidence="1">Multi-pass membrane protein</topology>
    </subcellularLocation>
</comment>
<feature type="domain" description="EamA" evidence="6">
    <location>
        <begin position="10"/>
        <end position="136"/>
    </location>
</feature>
<name>A0A4Q2TJE1_9HYPH</name>
<feature type="transmembrane region" description="Helical" evidence="5">
    <location>
        <begin position="243"/>
        <end position="260"/>
    </location>
</feature>
<dbReference type="InterPro" id="IPR050638">
    <property type="entry name" value="AA-Vitamin_Transporters"/>
</dbReference>
<keyword evidence="8" id="KW-1185">Reference proteome</keyword>
<dbReference type="SUPFAM" id="SSF103481">
    <property type="entry name" value="Multidrug resistance efflux transporter EmrE"/>
    <property type="match status" value="2"/>
</dbReference>
<evidence type="ECO:0000256" key="1">
    <source>
        <dbReference type="ARBA" id="ARBA00004141"/>
    </source>
</evidence>
<dbReference type="EMBL" id="SDVB01000170">
    <property type="protein sequence ID" value="RYC17797.1"/>
    <property type="molecule type" value="Genomic_DNA"/>
</dbReference>
<comment type="caution">
    <text evidence="7">The sequence shown here is derived from an EMBL/GenBank/DDBJ whole genome shotgun (WGS) entry which is preliminary data.</text>
</comment>
<keyword evidence="4 5" id="KW-0472">Membrane</keyword>
<evidence type="ECO:0000256" key="4">
    <source>
        <dbReference type="ARBA" id="ARBA00023136"/>
    </source>
</evidence>
<dbReference type="AlphaFoldDB" id="A0A4Q2TJE1"/>
<dbReference type="Pfam" id="PF00892">
    <property type="entry name" value="EamA"/>
    <property type="match status" value="2"/>
</dbReference>
<evidence type="ECO:0000256" key="2">
    <source>
        <dbReference type="ARBA" id="ARBA00022692"/>
    </source>
</evidence>
<evidence type="ECO:0000259" key="6">
    <source>
        <dbReference type="Pfam" id="PF00892"/>
    </source>
</evidence>
<accession>A0A4Q2TJE1</accession>
<dbReference type="GO" id="GO:0016020">
    <property type="term" value="C:membrane"/>
    <property type="evidence" value="ECO:0007669"/>
    <property type="project" value="UniProtKB-SubCell"/>
</dbReference>
<feature type="domain" description="EamA" evidence="6">
    <location>
        <begin position="149"/>
        <end position="282"/>
    </location>
</feature>
<dbReference type="OrthoDB" id="7331126at2"/>
<gene>
    <name evidence="7" type="ORF">EUU22_07435</name>
</gene>
<feature type="transmembrane region" description="Helical" evidence="5">
    <location>
        <begin position="180"/>
        <end position="198"/>
    </location>
</feature>
<dbReference type="InterPro" id="IPR000620">
    <property type="entry name" value="EamA_dom"/>
</dbReference>
<feature type="transmembrane region" description="Helical" evidence="5">
    <location>
        <begin position="88"/>
        <end position="108"/>
    </location>
</feature>
<keyword evidence="3 5" id="KW-1133">Transmembrane helix</keyword>
<proteinExistence type="predicted"/>